<evidence type="ECO:0008006" key="7">
    <source>
        <dbReference type="Google" id="ProtNLM"/>
    </source>
</evidence>
<dbReference type="Proteomes" id="UP000028545">
    <property type="component" value="Unassembled WGS sequence"/>
</dbReference>
<dbReference type="HOGENOM" id="CLU_000288_125_7_1"/>
<evidence type="ECO:0000313" key="5">
    <source>
        <dbReference type="EMBL" id="KEZ40962.1"/>
    </source>
</evidence>
<feature type="domain" description="NB-ARC" evidence="2">
    <location>
        <begin position="292"/>
        <end position="430"/>
    </location>
</feature>
<dbReference type="OMA" id="CSWYLYE"/>
<keyword evidence="1" id="KW-0802">TPR repeat</keyword>
<dbReference type="PANTHER" id="PTHR35205">
    <property type="entry name" value="NB-ARC AND TPR DOMAIN PROTEIN"/>
    <property type="match status" value="1"/>
</dbReference>
<dbReference type="SUPFAM" id="SSF48452">
    <property type="entry name" value="TPR-like"/>
    <property type="match status" value="1"/>
</dbReference>
<dbReference type="Gene3D" id="3.40.50.300">
    <property type="entry name" value="P-loop containing nucleotide triphosphate hydrolases"/>
    <property type="match status" value="1"/>
</dbReference>
<protein>
    <recommendedName>
        <fullName evidence="7">NB-ARC domain-containing protein</fullName>
    </recommendedName>
</protein>
<dbReference type="GO" id="GO:0043531">
    <property type="term" value="F:ADP binding"/>
    <property type="evidence" value="ECO:0007669"/>
    <property type="project" value="InterPro"/>
</dbReference>
<dbReference type="RefSeq" id="XP_016640761.1">
    <property type="nucleotide sequence ID" value="XM_016789644.1"/>
</dbReference>
<organism evidence="5 6">
    <name type="scientific">Pseudallescheria apiosperma</name>
    <name type="common">Scedosporium apiospermum</name>
    <dbReference type="NCBI Taxonomy" id="563466"/>
    <lineage>
        <taxon>Eukaryota</taxon>
        <taxon>Fungi</taxon>
        <taxon>Dikarya</taxon>
        <taxon>Ascomycota</taxon>
        <taxon>Pezizomycotina</taxon>
        <taxon>Sordariomycetes</taxon>
        <taxon>Hypocreomycetidae</taxon>
        <taxon>Microascales</taxon>
        <taxon>Microascaceae</taxon>
        <taxon>Scedosporium</taxon>
    </lineage>
</organism>
<dbReference type="SUPFAM" id="SSF52540">
    <property type="entry name" value="P-loop containing nucleoside triphosphate hydrolases"/>
    <property type="match status" value="1"/>
</dbReference>
<dbReference type="InterPro" id="IPR019734">
    <property type="entry name" value="TPR_rpt"/>
</dbReference>
<dbReference type="VEuPathDB" id="FungiDB:SAPIO_CDS7866"/>
<evidence type="ECO:0000259" key="3">
    <source>
        <dbReference type="Pfam" id="PF24809"/>
    </source>
</evidence>
<accession>A0A084G0V0</accession>
<proteinExistence type="predicted"/>
<name>A0A084G0V0_PSEDA</name>
<dbReference type="InterPro" id="IPR002182">
    <property type="entry name" value="NB-ARC"/>
</dbReference>
<dbReference type="KEGG" id="sapo:SAPIO_CDS7866"/>
<dbReference type="EMBL" id="JOWA01000111">
    <property type="protein sequence ID" value="KEZ40962.1"/>
    <property type="molecule type" value="Genomic_DNA"/>
</dbReference>
<evidence type="ECO:0000313" key="6">
    <source>
        <dbReference type="Proteomes" id="UP000028545"/>
    </source>
</evidence>
<sequence>MEDTKTAQDLHAALIISRPGRNPSPSPLWSSALEHFRDELESPEDLEAIQNIHSLEDLVNSLTSLQPAPHRHQLGLSSLNRLAPKLKFVDDFSAVIALCFGAEATLTATIWGSIHLILSRASSTAEAFQEALDMLEDLGLTLPRLHGYKDILPMARSFQTTLMDVYTELICFYARAIQFLRANPNDILRKVGWKSFKDDLSRTIMRIRYMSPALETQADTARMVRMVKDELNYKEVLDLLNAMKAVKEIGGEAKVRYNNIPYPINAKFSGRDDILEKADAAIVDLDGRLASQRSLALFGLGGVGKTQIAIQFAYQSLAKFDVVLWVAADNANSMGQSLKTVAEGLNLFGTDDDREDAAAAIWKVKNWLCSTKSSWLLIFDNVDDAAILRTAWPGTTHGSILITTRDFGVATNSAAQYIHVGVLSEEAGSQMLLGAIGGPSLPSPEEIQEGRAISEALDGLPLALAQMGGFIGQRRMRLKDFLPLYERNRFRIDAWKSAGTDYEYTLSTVWDMSFAKLSENSTILLNILALFEPDSVSEDILLQGAEGLDDFSFLTDNMDLGDATEELLGVALIERDADEALLSVHRLVQTAAIRRIEDADRARYFDAVVHMLSWGFPDHASKDIGHQIATWSRCEKCLPHIYNLTAAAKQHSLKAGNQEKYANLLLRCAWYLYEREMYAIARGMVDQAISTFDDTTTLEYASAIDLGGLLDLDLAQAARALPLFKQALEIRKARLGPEDPFIAYSLNNIALAYTEMGELQQAYEAHEEAIRLRLEANSDRIENSYSNMSCLLLRMGKPDDAEEMMARCPSLNGLTDEVFLATGNPRYSGNMVVLSRIRLRQGRTKDALNLATKALSFRRKLLGNRLKTCDSMYDVACMHLQEGDTSAAMELLKELVSISETFVEGEGQRARTFFKLSQIHEDRGREEESKDCREKATALRDKVNPGLKGAPVEEAEFSKLCPWMLW</sequence>
<dbReference type="SMART" id="SM00028">
    <property type="entry name" value="TPR"/>
    <property type="match status" value="3"/>
</dbReference>
<dbReference type="InterPro" id="IPR056681">
    <property type="entry name" value="DUF7779"/>
</dbReference>
<feature type="repeat" description="TPR" evidence="1">
    <location>
        <begin position="743"/>
        <end position="776"/>
    </location>
</feature>
<comment type="caution">
    <text evidence="5">The sequence shown here is derived from an EMBL/GenBank/DDBJ whole genome shotgun (WGS) entry which is preliminary data.</text>
</comment>
<feature type="domain" description="DUF7708" evidence="3">
    <location>
        <begin position="88"/>
        <end position="223"/>
    </location>
</feature>
<dbReference type="PROSITE" id="PS50005">
    <property type="entry name" value="TPR"/>
    <property type="match status" value="1"/>
</dbReference>
<keyword evidence="6" id="KW-1185">Reference proteome</keyword>
<reference evidence="5 6" key="1">
    <citation type="journal article" date="2014" name="Genome Announc.">
        <title>Draft genome sequence of the pathogenic fungus Scedosporium apiospermum.</title>
        <authorList>
            <person name="Vandeputte P."/>
            <person name="Ghamrawi S."/>
            <person name="Rechenmann M."/>
            <person name="Iltis A."/>
            <person name="Giraud S."/>
            <person name="Fleury M."/>
            <person name="Thornton C."/>
            <person name="Delhaes L."/>
            <person name="Meyer W."/>
            <person name="Papon N."/>
            <person name="Bouchara J.P."/>
        </authorList>
    </citation>
    <scope>NUCLEOTIDE SEQUENCE [LARGE SCALE GENOMIC DNA]</scope>
    <source>
        <strain evidence="5 6">IHEM 14462</strain>
    </source>
</reference>
<dbReference type="InterPro" id="IPR056125">
    <property type="entry name" value="DUF7708"/>
</dbReference>
<dbReference type="Pfam" id="PF25000">
    <property type="entry name" value="DUF7779"/>
    <property type="match status" value="1"/>
</dbReference>
<dbReference type="PANTHER" id="PTHR35205:SF1">
    <property type="entry name" value="ZU5 DOMAIN-CONTAINING PROTEIN"/>
    <property type="match status" value="1"/>
</dbReference>
<dbReference type="PRINTS" id="PR00364">
    <property type="entry name" value="DISEASERSIST"/>
</dbReference>
<gene>
    <name evidence="5" type="ORF">SAPIO_CDS7866</name>
</gene>
<dbReference type="InterPro" id="IPR027417">
    <property type="entry name" value="P-loop_NTPase"/>
</dbReference>
<evidence type="ECO:0000256" key="1">
    <source>
        <dbReference type="PROSITE-ProRule" id="PRU00339"/>
    </source>
</evidence>
<feature type="domain" description="DUF7779" evidence="4">
    <location>
        <begin position="513"/>
        <end position="599"/>
    </location>
</feature>
<evidence type="ECO:0000259" key="2">
    <source>
        <dbReference type="Pfam" id="PF00931"/>
    </source>
</evidence>
<dbReference type="Pfam" id="PF24809">
    <property type="entry name" value="DUF7708"/>
    <property type="match status" value="1"/>
</dbReference>
<dbReference type="Pfam" id="PF00931">
    <property type="entry name" value="NB-ARC"/>
    <property type="match status" value="1"/>
</dbReference>
<dbReference type="Pfam" id="PF13424">
    <property type="entry name" value="TPR_12"/>
    <property type="match status" value="1"/>
</dbReference>
<dbReference type="GeneID" id="27726938"/>
<dbReference type="InterPro" id="IPR011990">
    <property type="entry name" value="TPR-like_helical_dom_sf"/>
</dbReference>
<dbReference type="AlphaFoldDB" id="A0A084G0V0"/>
<dbReference type="OrthoDB" id="6161812at2759"/>
<dbReference type="Gene3D" id="1.25.40.10">
    <property type="entry name" value="Tetratricopeptide repeat domain"/>
    <property type="match status" value="2"/>
</dbReference>
<evidence type="ECO:0000259" key="4">
    <source>
        <dbReference type="Pfam" id="PF25000"/>
    </source>
</evidence>